<keyword evidence="1" id="KW-0472">Membrane</keyword>
<evidence type="ECO:0000313" key="3">
    <source>
        <dbReference type="EMBL" id="MBC5664203.1"/>
    </source>
</evidence>
<dbReference type="InterPro" id="IPR012495">
    <property type="entry name" value="TadE-like_dom"/>
</dbReference>
<evidence type="ECO:0000256" key="1">
    <source>
        <dbReference type="SAM" id="Phobius"/>
    </source>
</evidence>
<name>A0ABR7ES78_9FIRM</name>
<reference evidence="3 4" key="1">
    <citation type="submission" date="2020-08" db="EMBL/GenBank/DDBJ databases">
        <title>Genome public.</title>
        <authorList>
            <person name="Liu C."/>
            <person name="Sun Q."/>
        </authorList>
    </citation>
    <scope>NUCLEOTIDE SEQUENCE [LARGE SCALE GENOMIC DNA]</scope>
    <source>
        <strain evidence="3 4">NSJ-36</strain>
    </source>
</reference>
<comment type="caution">
    <text evidence="3">The sequence shown here is derived from an EMBL/GenBank/DDBJ whole genome shotgun (WGS) entry which is preliminary data.</text>
</comment>
<protein>
    <submittedName>
        <fullName evidence="3">Pilus assembly protein</fullName>
    </submittedName>
</protein>
<feature type="domain" description="TadE-like" evidence="2">
    <location>
        <begin position="2"/>
        <end position="40"/>
    </location>
</feature>
<evidence type="ECO:0000313" key="4">
    <source>
        <dbReference type="Proteomes" id="UP000647235"/>
    </source>
</evidence>
<proteinExistence type="predicted"/>
<evidence type="ECO:0000259" key="2">
    <source>
        <dbReference type="Pfam" id="PF07811"/>
    </source>
</evidence>
<keyword evidence="1" id="KW-1133">Transmembrane helix</keyword>
<dbReference type="EMBL" id="JACOOY010000003">
    <property type="protein sequence ID" value="MBC5664203.1"/>
    <property type="molecule type" value="Genomic_DNA"/>
</dbReference>
<dbReference type="Proteomes" id="UP000647235">
    <property type="component" value="Unassembled WGS sequence"/>
</dbReference>
<feature type="transmembrane region" description="Helical" evidence="1">
    <location>
        <begin position="6"/>
        <end position="26"/>
    </location>
</feature>
<keyword evidence="1" id="KW-0812">Transmembrane</keyword>
<accession>A0ABR7ES78</accession>
<dbReference type="Pfam" id="PF07811">
    <property type="entry name" value="TadE"/>
    <property type="match status" value="1"/>
</dbReference>
<gene>
    <name evidence="3" type="ORF">H8S07_02725</name>
</gene>
<sequence>MTVEMSFLMPMILFLIMGCILAVFYYHDKNILGAAAYETAVVGSTKAREKDGVETGKLQALYRERIRKKCVLFPTGRANVTVGKEEIEVTVTAKKGKFKVAVRKCAAVTEPERKIREKKKLEELANGAKNNN</sequence>
<keyword evidence="4" id="KW-1185">Reference proteome</keyword>
<organism evidence="3 4">
    <name type="scientific">Dorea hominis</name>
    <dbReference type="NCBI Taxonomy" id="2763040"/>
    <lineage>
        <taxon>Bacteria</taxon>
        <taxon>Bacillati</taxon>
        <taxon>Bacillota</taxon>
        <taxon>Clostridia</taxon>
        <taxon>Lachnospirales</taxon>
        <taxon>Lachnospiraceae</taxon>
        <taxon>Dorea</taxon>
    </lineage>
</organism>